<reference evidence="2 3" key="1">
    <citation type="submission" date="2019-08" db="EMBL/GenBank/DDBJ databases">
        <title>Amphibian skin-associated Pigmentiphaga: genome sequence and occurrence across geography and hosts.</title>
        <authorList>
            <person name="Bletz M.C."/>
            <person name="Bunk B."/>
            <person name="Sproeer C."/>
            <person name="Biwer P."/>
            <person name="Reiter S."/>
            <person name="Rabemananjara F.C.E."/>
            <person name="Schulz S."/>
            <person name="Overmann J."/>
            <person name="Vences M."/>
        </authorList>
    </citation>
    <scope>NUCLEOTIDE SEQUENCE [LARGE SCALE GENOMIC DNA]</scope>
    <source>
        <strain evidence="2 3">Mada1488</strain>
    </source>
</reference>
<dbReference type="EMBL" id="CP043046">
    <property type="protein sequence ID" value="QEI06916.1"/>
    <property type="molecule type" value="Genomic_DNA"/>
</dbReference>
<feature type="chain" id="PRO_5022773947" evidence="1">
    <location>
        <begin position="37"/>
        <end position="439"/>
    </location>
</feature>
<name>A0A5C0AZ08_9BURK</name>
<dbReference type="RefSeq" id="WP_148815963.1">
    <property type="nucleotide sequence ID" value="NZ_CP043046.1"/>
</dbReference>
<protein>
    <submittedName>
        <fullName evidence="2">Uncharacterized protein</fullName>
    </submittedName>
</protein>
<proteinExistence type="predicted"/>
<accession>A0A5C0AZ08</accession>
<sequence length="439" mass="48991">MINANFSSPKPVVATLLRRTVATATVLAATATPLHAASLFVDVEIGDTAIAYVDQATQTRLWPQIWSQAQLIAYYVPTQTIEGQKQRTTPPLNLRNCQDGALCAPDSLNANSPMEREVKATAQVVQNKAGRPVKLRFELPKSPAPHYRFSHARLQASADTLWNQPLFVSWHQDLPPAGQRSFAQQRIKPLVIPLVLAKQPTQDFQLADLNLVTPGQLTHNGRPLAMATVRASLNEPNGSTRQIVPTDAANPAISQKLFVPPEIAKDGDLHFDVRGRQIPRMLSPIHAEEHISKIAMPENAPRWHDLKHRNFPEGTWVKLTQSGPLAQLELEANAGPERAIDGRLPVKRETWIFFQDKPVHYRGQLHYENNVDDLPGVSWQVNWDHERRLNAETKTTSIPACRWQACQDNLAEAKGQMQAPDAKLHAEGLRYLTLARGQE</sequence>
<dbReference type="AlphaFoldDB" id="A0A5C0AZ08"/>
<organism evidence="2 3">
    <name type="scientific">Pigmentiphaga aceris</name>
    <dbReference type="NCBI Taxonomy" id="1940612"/>
    <lineage>
        <taxon>Bacteria</taxon>
        <taxon>Pseudomonadati</taxon>
        <taxon>Pseudomonadota</taxon>
        <taxon>Betaproteobacteria</taxon>
        <taxon>Burkholderiales</taxon>
        <taxon>Alcaligenaceae</taxon>
        <taxon>Pigmentiphaga</taxon>
    </lineage>
</organism>
<keyword evidence="1" id="KW-0732">Signal</keyword>
<evidence type="ECO:0000256" key="1">
    <source>
        <dbReference type="SAM" id="SignalP"/>
    </source>
</evidence>
<evidence type="ECO:0000313" key="2">
    <source>
        <dbReference type="EMBL" id="QEI06916.1"/>
    </source>
</evidence>
<dbReference type="KEGG" id="pacr:FXN63_14535"/>
<dbReference type="Proteomes" id="UP000325161">
    <property type="component" value="Chromosome"/>
</dbReference>
<gene>
    <name evidence="2" type="ORF">FXN63_14535</name>
</gene>
<keyword evidence="3" id="KW-1185">Reference proteome</keyword>
<evidence type="ECO:0000313" key="3">
    <source>
        <dbReference type="Proteomes" id="UP000325161"/>
    </source>
</evidence>
<feature type="signal peptide" evidence="1">
    <location>
        <begin position="1"/>
        <end position="36"/>
    </location>
</feature>